<dbReference type="EC" id="1.11.1.24" evidence="3"/>
<dbReference type="InterPro" id="IPR013766">
    <property type="entry name" value="Thioredoxin_domain"/>
</dbReference>
<dbReference type="PANTHER" id="PTHR42801:SF4">
    <property type="entry name" value="AHPC_TSA FAMILY PROTEIN"/>
    <property type="match status" value="1"/>
</dbReference>
<evidence type="ECO:0000313" key="16">
    <source>
        <dbReference type="Proteomes" id="UP001296967"/>
    </source>
</evidence>
<comment type="catalytic activity">
    <reaction evidence="12">
        <text>a hydroperoxide + [thioredoxin]-dithiol = an alcohol + [thioredoxin]-disulfide + H2O</text>
        <dbReference type="Rhea" id="RHEA:62620"/>
        <dbReference type="Rhea" id="RHEA-COMP:10698"/>
        <dbReference type="Rhea" id="RHEA-COMP:10700"/>
        <dbReference type="ChEBI" id="CHEBI:15377"/>
        <dbReference type="ChEBI" id="CHEBI:29950"/>
        <dbReference type="ChEBI" id="CHEBI:30879"/>
        <dbReference type="ChEBI" id="CHEBI:35924"/>
        <dbReference type="ChEBI" id="CHEBI:50058"/>
        <dbReference type="EC" id="1.11.1.24"/>
    </reaction>
</comment>
<dbReference type="Proteomes" id="UP001296967">
    <property type="component" value="Unassembled WGS sequence"/>
</dbReference>
<accession>A0AAJ0XFU2</accession>
<evidence type="ECO:0000313" key="15">
    <source>
        <dbReference type="EMBL" id="MBK5930466.1"/>
    </source>
</evidence>
<dbReference type="Pfam" id="PF00578">
    <property type="entry name" value="AhpC-TSA"/>
    <property type="match status" value="1"/>
</dbReference>
<dbReference type="Gene3D" id="3.40.30.10">
    <property type="entry name" value="Glutaredoxin"/>
    <property type="match status" value="1"/>
</dbReference>
<dbReference type="PROSITE" id="PS51352">
    <property type="entry name" value="THIOREDOXIN_2"/>
    <property type="match status" value="1"/>
</dbReference>
<evidence type="ECO:0000256" key="10">
    <source>
        <dbReference type="ARBA" id="ARBA00038489"/>
    </source>
</evidence>
<dbReference type="InterPro" id="IPR000866">
    <property type="entry name" value="AhpC/TSA"/>
</dbReference>
<evidence type="ECO:0000256" key="7">
    <source>
        <dbReference type="ARBA" id="ARBA00023157"/>
    </source>
</evidence>
<proteinExistence type="inferred from homology"/>
<evidence type="ECO:0000256" key="5">
    <source>
        <dbReference type="ARBA" id="ARBA00022862"/>
    </source>
</evidence>
<dbReference type="GO" id="GO:0005737">
    <property type="term" value="C:cytoplasm"/>
    <property type="evidence" value="ECO:0007669"/>
    <property type="project" value="TreeGrafter"/>
</dbReference>
<keyword evidence="16" id="KW-1185">Reference proteome</keyword>
<dbReference type="RefSeq" id="WP_201244891.1">
    <property type="nucleotide sequence ID" value="NZ_NHSF01000053.1"/>
</dbReference>
<dbReference type="PANTHER" id="PTHR42801">
    <property type="entry name" value="THIOREDOXIN-DEPENDENT PEROXIDE REDUCTASE"/>
    <property type="match status" value="1"/>
</dbReference>
<evidence type="ECO:0000256" key="3">
    <source>
        <dbReference type="ARBA" id="ARBA00013017"/>
    </source>
</evidence>
<keyword evidence="6" id="KW-0560">Oxidoreductase</keyword>
<dbReference type="InterPro" id="IPR036249">
    <property type="entry name" value="Thioredoxin-like_sf"/>
</dbReference>
<evidence type="ECO:0000256" key="9">
    <source>
        <dbReference type="ARBA" id="ARBA00032824"/>
    </source>
</evidence>
<gene>
    <name evidence="15" type="ORF">CCR82_08015</name>
</gene>
<feature type="domain" description="Thioredoxin" evidence="14">
    <location>
        <begin position="2"/>
        <end position="156"/>
    </location>
</feature>
<organism evidence="15 16">
    <name type="scientific">Halochromatium salexigens</name>
    <name type="common">Chromatium salexigens</name>
    <dbReference type="NCBI Taxonomy" id="49447"/>
    <lineage>
        <taxon>Bacteria</taxon>
        <taxon>Pseudomonadati</taxon>
        <taxon>Pseudomonadota</taxon>
        <taxon>Gammaproteobacteria</taxon>
        <taxon>Chromatiales</taxon>
        <taxon>Chromatiaceae</taxon>
        <taxon>Halochromatium</taxon>
    </lineage>
</organism>
<name>A0AAJ0XFU2_HALSE</name>
<evidence type="ECO:0000256" key="13">
    <source>
        <dbReference type="PIRSR" id="PIRSR000239-1"/>
    </source>
</evidence>
<evidence type="ECO:0000256" key="11">
    <source>
        <dbReference type="ARBA" id="ARBA00042639"/>
    </source>
</evidence>
<feature type="active site" description="Cysteine sulfenic acid (-SOH) intermediate; for peroxidase activity" evidence="13">
    <location>
        <position position="45"/>
    </location>
</feature>
<evidence type="ECO:0000259" key="14">
    <source>
        <dbReference type="PROSITE" id="PS51352"/>
    </source>
</evidence>
<evidence type="ECO:0000256" key="6">
    <source>
        <dbReference type="ARBA" id="ARBA00023002"/>
    </source>
</evidence>
<dbReference type="GO" id="GO:0034599">
    <property type="term" value="P:cellular response to oxidative stress"/>
    <property type="evidence" value="ECO:0007669"/>
    <property type="project" value="TreeGrafter"/>
</dbReference>
<dbReference type="CDD" id="cd03017">
    <property type="entry name" value="PRX_BCP"/>
    <property type="match status" value="1"/>
</dbReference>
<comment type="subunit">
    <text evidence="2">Monomer.</text>
</comment>
<comment type="similarity">
    <text evidence="10">Belongs to the peroxiredoxin family. BCP/PrxQ subfamily.</text>
</comment>
<keyword evidence="8" id="KW-0676">Redox-active center</keyword>
<reference evidence="15" key="1">
    <citation type="submission" date="2017-05" db="EMBL/GenBank/DDBJ databases">
        <authorList>
            <person name="Imhoff J.F."/>
            <person name="Rahn T."/>
            <person name="Kuenzel S."/>
            <person name="Neulinger S.C."/>
        </authorList>
    </citation>
    <scope>NUCLEOTIDE SEQUENCE</scope>
    <source>
        <strain evidence="15">DSM 4395</strain>
    </source>
</reference>
<dbReference type="GO" id="GO:0008379">
    <property type="term" value="F:thioredoxin peroxidase activity"/>
    <property type="evidence" value="ECO:0007669"/>
    <property type="project" value="TreeGrafter"/>
</dbReference>
<sequence>MLQAGDQAPEFSLPDADMERVESAELLRERSLVLCFYPKDDTPGCTMEALEFTDLQPEFEACGATIVGISRDTCASHGAFRDKYGLTMRLLADTDGEVCQAYGVLREKEKNGQRLLGIARTTFVIGRDGIIQHALYDVVPKGHAQRMLELVQNTLSTSPASTLMRQRSR</sequence>
<dbReference type="GO" id="GO:0045454">
    <property type="term" value="P:cell redox homeostasis"/>
    <property type="evidence" value="ECO:0007669"/>
    <property type="project" value="TreeGrafter"/>
</dbReference>
<comment type="caution">
    <text evidence="15">The sequence shown here is derived from an EMBL/GenBank/DDBJ whole genome shotgun (WGS) entry which is preliminary data.</text>
</comment>
<keyword evidence="4" id="KW-0575">Peroxidase</keyword>
<evidence type="ECO:0000256" key="2">
    <source>
        <dbReference type="ARBA" id="ARBA00011245"/>
    </source>
</evidence>
<dbReference type="InterPro" id="IPR024706">
    <property type="entry name" value="Peroxiredoxin_AhpC-typ"/>
</dbReference>
<evidence type="ECO:0000256" key="8">
    <source>
        <dbReference type="ARBA" id="ARBA00023284"/>
    </source>
</evidence>
<comment type="function">
    <text evidence="1">Thiol-specific peroxidase that catalyzes the reduction of hydrogen peroxide and organic hydroperoxides to water and alcohols, respectively. Plays a role in cell protection against oxidative stress by detoxifying peroxides and as sensor of hydrogen peroxide-mediated signaling events.</text>
</comment>
<dbReference type="AlphaFoldDB" id="A0AAJ0XFU2"/>
<dbReference type="SUPFAM" id="SSF52833">
    <property type="entry name" value="Thioredoxin-like"/>
    <property type="match status" value="1"/>
</dbReference>
<keyword evidence="5" id="KW-0049">Antioxidant</keyword>
<evidence type="ECO:0000256" key="12">
    <source>
        <dbReference type="ARBA" id="ARBA00049091"/>
    </source>
</evidence>
<dbReference type="EMBL" id="NHSF01000053">
    <property type="protein sequence ID" value="MBK5930466.1"/>
    <property type="molecule type" value="Genomic_DNA"/>
</dbReference>
<protein>
    <recommendedName>
        <fullName evidence="3">thioredoxin-dependent peroxiredoxin</fullName>
        <ecNumber evidence="3">1.11.1.24</ecNumber>
    </recommendedName>
    <alternativeName>
        <fullName evidence="9">Thioredoxin peroxidase</fullName>
    </alternativeName>
    <alternativeName>
        <fullName evidence="11">Thioredoxin-dependent peroxiredoxin Bcp</fullName>
    </alternativeName>
</protein>
<evidence type="ECO:0000256" key="1">
    <source>
        <dbReference type="ARBA" id="ARBA00003330"/>
    </source>
</evidence>
<dbReference type="PIRSF" id="PIRSF000239">
    <property type="entry name" value="AHPC"/>
    <property type="match status" value="1"/>
</dbReference>
<reference evidence="15" key="2">
    <citation type="journal article" date="2020" name="Microorganisms">
        <title>Osmotic Adaptation and Compatible Solute Biosynthesis of Phototrophic Bacteria as Revealed from Genome Analyses.</title>
        <authorList>
            <person name="Imhoff J.F."/>
            <person name="Rahn T."/>
            <person name="Kunzel S."/>
            <person name="Keller A."/>
            <person name="Neulinger S.C."/>
        </authorList>
    </citation>
    <scope>NUCLEOTIDE SEQUENCE</scope>
    <source>
        <strain evidence="15">DSM 4395</strain>
    </source>
</reference>
<dbReference type="InterPro" id="IPR050924">
    <property type="entry name" value="Peroxiredoxin_BCP/PrxQ"/>
</dbReference>
<evidence type="ECO:0000256" key="4">
    <source>
        <dbReference type="ARBA" id="ARBA00022559"/>
    </source>
</evidence>
<keyword evidence="7" id="KW-1015">Disulfide bond</keyword>
<dbReference type="FunFam" id="3.40.30.10:FF:000007">
    <property type="entry name" value="Thioredoxin-dependent thiol peroxidase"/>
    <property type="match status" value="1"/>
</dbReference>